<comment type="caution">
    <text evidence="3">The sequence shown here is derived from an EMBL/GenBank/DDBJ whole genome shotgun (WGS) entry which is preliminary data.</text>
</comment>
<evidence type="ECO:0000313" key="4">
    <source>
        <dbReference type="Proteomes" id="UP000031668"/>
    </source>
</evidence>
<organism evidence="3 4">
    <name type="scientific">Thelohanellus kitauei</name>
    <name type="common">Myxosporean</name>
    <dbReference type="NCBI Taxonomy" id="669202"/>
    <lineage>
        <taxon>Eukaryota</taxon>
        <taxon>Metazoa</taxon>
        <taxon>Cnidaria</taxon>
        <taxon>Myxozoa</taxon>
        <taxon>Myxosporea</taxon>
        <taxon>Bivalvulida</taxon>
        <taxon>Platysporina</taxon>
        <taxon>Myxobolidae</taxon>
        <taxon>Thelohanellus</taxon>
    </lineage>
</organism>
<evidence type="ECO:0000313" key="3">
    <source>
        <dbReference type="EMBL" id="KII64219.1"/>
    </source>
</evidence>
<dbReference type="GO" id="GO:0003676">
    <property type="term" value="F:nucleic acid binding"/>
    <property type="evidence" value="ECO:0007669"/>
    <property type="project" value="InterPro"/>
</dbReference>
<feature type="region of interest" description="Disordered" evidence="1">
    <location>
        <begin position="82"/>
        <end position="101"/>
    </location>
</feature>
<name>A0A0C2IFY7_THEKT</name>
<dbReference type="InterPro" id="IPR000467">
    <property type="entry name" value="G_patch_dom"/>
</dbReference>
<evidence type="ECO:0000256" key="1">
    <source>
        <dbReference type="SAM" id="MobiDB-lite"/>
    </source>
</evidence>
<evidence type="ECO:0000259" key="2">
    <source>
        <dbReference type="PROSITE" id="PS50174"/>
    </source>
</evidence>
<feature type="compositionally biased region" description="Basic and acidic residues" evidence="1">
    <location>
        <begin position="15"/>
        <end position="25"/>
    </location>
</feature>
<dbReference type="EMBL" id="JWZT01004387">
    <property type="protein sequence ID" value="KII64219.1"/>
    <property type="molecule type" value="Genomic_DNA"/>
</dbReference>
<dbReference type="Proteomes" id="UP000031668">
    <property type="component" value="Unassembled WGS sequence"/>
</dbReference>
<dbReference type="Pfam" id="PF01585">
    <property type="entry name" value="G-patch"/>
    <property type="match status" value="1"/>
</dbReference>
<dbReference type="PROSITE" id="PS50174">
    <property type="entry name" value="G_PATCH"/>
    <property type="match status" value="1"/>
</dbReference>
<dbReference type="OrthoDB" id="786951at2759"/>
<gene>
    <name evidence="3" type="ORF">RF11_02589</name>
</gene>
<accession>A0A0C2IFY7</accession>
<feature type="domain" description="G-patch" evidence="2">
    <location>
        <begin position="68"/>
        <end position="101"/>
    </location>
</feature>
<dbReference type="AlphaFoldDB" id="A0A0C2IFY7"/>
<reference evidence="3 4" key="1">
    <citation type="journal article" date="2014" name="Genome Biol. Evol.">
        <title>The genome of the myxosporean Thelohanellus kitauei shows adaptations to nutrient acquisition within its fish host.</title>
        <authorList>
            <person name="Yang Y."/>
            <person name="Xiong J."/>
            <person name="Zhou Z."/>
            <person name="Huo F."/>
            <person name="Miao W."/>
            <person name="Ran C."/>
            <person name="Liu Y."/>
            <person name="Zhang J."/>
            <person name="Feng J."/>
            <person name="Wang M."/>
            <person name="Wang M."/>
            <person name="Wang L."/>
            <person name="Yao B."/>
        </authorList>
    </citation>
    <scope>NUCLEOTIDE SEQUENCE [LARGE SCALE GENOMIC DNA]</scope>
    <source>
        <strain evidence="3">Wuqing</strain>
    </source>
</reference>
<dbReference type="GO" id="GO:0000776">
    <property type="term" value="C:kinetochore"/>
    <property type="evidence" value="ECO:0007669"/>
    <property type="project" value="TreeGrafter"/>
</dbReference>
<dbReference type="PANTHER" id="PTHR21032:SF0">
    <property type="entry name" value="G PATCH DOMAIN-CONTAINING PROTEIN 11"/>
    <property type="match status" value="1"/>
</dbReference>
<proteinExistence type="predicted"/>
<dbReference type="PANTHER" id="PTHR21032">
    <property type="entry name" value="G PATCH DOMAIN-CONTAINING PROTEIN 11"/>
    <property type="match status" value="1"/>
</dbReference>
<feature type="compositionally biased region" description="Polar residues" evidence="1">
    <location>
        <begin position="86"/>
        <end position="101"/>
    </location>
</feature>
<dbReference type="InterPro" id="IPR039249">
    <property type="entry name" value="GPATCH11"/>
</dbReference>
<protein>
    <submittedName>
        <fullName evidence="3">G patch domain-containing protein 11</fullName>
    </submittedName>
</protein>
<feature type="region of interest" description="Disordered" evidence="1">
    <location>
        <begin position="1"/>
        <end position="25"/>
    </location>
</feature>
<sequence length="101" mass="11667">MSSSDEDYMSPEILGKLKDTGSDLPRKHQRDIMVYKKTKRENFKNSRVGKKILEEERQKELMETKISSDNIGFKMLEKMGYKPGTSLGTRGSKITSYQNKD</sequence>
<keyword evidence="4" id="KW-1185">Reference proteome</keyword>